<dbReference type="InterPro" id="IPR011990">
    <property type="entry name" value="TPR-like_helical_dom_sf"/>
</dbReference>
<evidence type="ECO:0000313" key="7">
    <source>
        <dbReference type="Proteomes" id="UP001271769"/>
    </source>
</evidence>
<dbReference type="SMART" id="SM00028">
    <property type="entry name" value="TPR"/>
    <property type="match status" value="6"/>
</dbReference>
<dbReference type="InterPro" id="IPR013105">
    <property type="entry name" value="TPR_2"/>
</dbReference>
<dbReference type="EMBL" id="JAXCLX010000002">
    <property type="protein sequence ID" value="MDY0873348.1"/>
    <property type="molecule type" value="Genomic_DNA"/>
</dbReference>
<dbReference type="PROSITE" id="PS50005">
    <property type="entry name" value="TPR"/>
    <property type="match status" value="2"/>
</dbReference>
<dbReference type="InterPro" id="IPR050498">
    <property type="entry name" value="Ycf3"/>
</dbReference>
<evidence type="ECO:0000313" key="6">
    <source>
        <dbReference type="EMBL" id="MDY0873348.1"/>
    </source>
</evidence>
<reference evidence="6 7" key="1">
    <citation type="journal article" date="2013" name="Antonie Van Leeuwenhoek">
        <title>Dongia rigui sp. nov., isolated from freshwater of a large wetland in Korea.</title>
        <authorList>
            <person name="Baik K.S."/>
            <person name="Hwang Y.M."/>
            <person name="Choi J.S."/>
            <person name="Kwon J."/>
            <person name="Seong C.N."/>
        </authorList>
    </citation>
    <scope>NUCLEOTIDE SEQUENCE [LARGE SCALE GENOMIC DNA]</scope>
    <source>
        <strain evidence="6 7">04SU4-P</strain>
    </source>
</reference>
<dbReference type="PANTHER" id="PTHR44858">
    <property type="entry name" value="TETRATRICOPEPTIDE REPEAT PROTEIN 6"/>
    <property type="match status" value="1"/>
</dbReference>
<dbReference type="SUPFAM" id="SSF48452">
    <property type="entry name" value="TPR-like"/>
    <property type="match status" value="1"/>
</dbReference>
<dbReference type="Proteomes" id="UP001271769">
    <property type="component" value="Unassembled WGS sequence"/>
</dbReference>
<evidence type="ECO:0000256" key="4">
    <source>
        <dbReference type="SAM" id="MobiDB-lite"/>
    </source>
</evidence>
<feature type="repeat" description="TPR" evidence="3">
    <location>
        <begin position="160"/>
        <end position="193"/>
    </location>
</feature>
<dbReference type="RefSeq" id="WP_320501802.1">
    <property type="nucleotide sequence ID" value="NZ_JAXCLX010000002.1"/>
</dbReference>
<evidence type="ECO:0000256" key="2">
    <source>
        <dbReference type="ARBA" id="ARBA00022803"/>
    </source>
</evidence>
<dbReference type="PROSITE" id="PS50293">
    <property type="entry name" value="TPR_REGION"/>
    <property type="match status" value="1"/>
</dbReference>
<dbReference type="Gene3D" id="1.25.40.10">
    <property type="entry name" value="Tetratricopeptide repeat domain"/>
    <property type="match status" value="3"/>
</dbReference>
<feature type="transmembrane region" description="Helical" evidence="5">
    <location>
        <begin position="40"/>
        <end position="60"/>
    </location>
</feature>
<evidence type="ECO:0000256" key="1">
    <source>
        <dbReference type="ARBA" id="ARBA00022737"/>
    </source>
</evidence>
<accession>A0ABU5E369</accession>
<feature type="repeat" description="TPR" evidence="3">
    <location>
        <begin position="92"/>
        <end position="125"/>
    </location>
</feature>
<keyword evidence="2 3" id="KW-0802">TPR repeat</keyword>
<evidence type="ECO:0000256" key="3">
    <source>
        <dbReference type="PROSITE-ProRule" id="PRU00339"/>
    </source>
</evidence>
<keyword evidence="5" id="KW-0812">Transmembrane</keyword>
<protein>
    <submittedName>
        <fullName evidence="6">Tetratricopeptide repeat protein</fullName>
    </submittedName>
</protein>
<keyword evidence="7" id="KW-1185">Reference proteome</keyword>
<organism evidence="6 7">
    <name type="scientific">Dongia rigui</name>
    <dbReference type="NCBI Taxonomy" id="940149"/>
    <lineage>
        <taxon>Bacteria</taxon>
        <taxon>Pseudomonadati</taxon>
        <taxon>Pseudomonadota</taxon>
        <taxon>Alphaproteobacteria</taxon>
        <taxon>Rhodospirillales</taxon>
        <taxon>Dongiaceae</taxon>
        <taxon>Dongia</taxon>
    </lineage>
</organism>
<keyword evidence="5" id="KW-1133">Transmembrane helix</keyword>
<name>A0ABU5E369_9PROT</name>
<dbReference type="Pfam" id="PF13181">
    <property type="entry name" value="TPR_8"/>
    <property type="match status" value="1"/>
</dbReference>
<proteinExistence type="predicted"/>
<feature type="region of interest" description="Disordered" evidence="4">
    <location>
        <begin position="1"/>
        <end position="20"/>
    </location>
</feature>
<gene>
    <name evidence="6" type="ORF">SMD31_15510</name>
</gene>
<sequence>MEHMGNDNWPNMSDDDSAKSVVPRVENRIPDFIATAASGYMPLAILGGLVGASLICMLFLKPSPHDYCVRGAAYLNCDPPTVQQLAAMSPSEISYRDRGRAYLRMGEYARAIDDLNEALRRDPADTESLLNRASALQQVGDDDRALADYAASFRRGDRNHDTYLGRGKLFTRQGDYIRAIVDFTHAVDLAPRNSEAYIWRGYNYVRIGDDQAALVDLDKAGALDDHNVDVWRYRAGALYRLRQYAEAGRSVGRGIALVQDPREAPELWYYRALVTAKLSPASAAATSAVRADLATANESSDDDAPLLVMLCVDTTLLGFLDLATSPCDRAAKHPDDKGNALGARGYLKMRLGQWAQAAIDLEGSLGAAPHNANTLYMHAYVKERLGDTLAAQQDYADARNRDGNIDDAMRDLGIAPGTTSLGPVAPRQMP</sequence>
<evidence type="ECO:0000256" key="5">
    <source>
        <dbReference type="SAM" id="Phobius"/>
    </source>
</evidence>
<keyword evidence="1" id="KW-0677">Repeat</keyword>
<dbReference type="PANTHER" id="PTHR44858:SF1">
    <property type="entry name" value="UDP-N-ACETYLGLUCOSAMINE--PEPTIDE N-ACETYLGLUCOSAMINYLTRANSFERASE SPINDLY-RELATED"/>
    <property type="match status" value="1"/>
</dbReference>
<comment type="caution">
    <text evidence="6">The sequence shown here is derived from an EMBL/GenBank/DDBJ whole genome shotgun (WGS) entry which is preliminary data.</text>
</comment>
<keyword evidence="5" id="KW-0472">Membrane</keyword>
<dbReference type="SUPFAM" id="SSF48439">
    <property type="entry name" value="Protein prenylyltransferase"/>
    <property type="match status" value="1"/>
</dbReference>
<dbReference type="InterPro" id="IPR019734">
    <property type="entry name" value="TPR_rpt"/>
</dbReference>
<dbReference type="Pfam" id="PF07719">
    <property type="entry name" value="TPR_2"/>
    <property type="match status" value="1"/>
</dbReference>